<keyword evidence="4" id="KW-0804">Transcription</keyword>
<evidence type="ECO:0000256" key="2">
    <source>
        <dbReference type="ARBA" id="ARBA00023015"/>
    </source>
</evidence>
<dbReference type="InterPro" id="IPR036388">
    <property type="entry name" value="WH-like_DNA-bd_sf"/>
</dbReference>
<dbReference type="GO" id="GO:0003700">
    <property type="term" value="F:DNA-binding transcription factor activity"/>
    <property type="evidence" value="ECO:0007669"/>
    <property type="project" value="InterPro"/>
</dbReference>
<dbReference type="GO" id="GO:0043565">
    <property type="term" value="F:sequence-specific DNA binding"/>
    <property type="evidence" value="ECO:0007669"/>
    <property type="project" value="TreeGrafter"/>
</dbReference>
<name>A0A178L4J6_9PSED</name>
<evidence type="ECO:0000256" key="4">
    <source>
        <dbReference type="ARBA" id="ARBA00023163"/>
    </source>
</evidence>
<reference evidence="6 7" key="1">
    <citation type="submission" date="2016-04" db="EMBL/GenBank/DDBJ databases">
        <title>Draft Genome Sequences of Staphylococcus capitis Strain H36, S. capitis Strain H65, S. cohnii Strain H62, S. hominis Strain H69, Mycobacterium iranicum Strain H39, Plantibacter sp. Strain H53, Pseudomonas oryzihabitans Strain H72, and Microbacterium sp. Strain H83, isolated from residential settings.</title>
        <authorList>
            <person name="Lymperopoulou D."/>
            <person name="Adams R.I."/>
            <person name="Lindow S."/>
            <person name="Coil D.A."/>
            <person name="Jospin G."/>
            <person name="Eisen J.A."/>
        </authorList>
    </citation>
    <scope>NUCLEOTIDE SEQUENCE [LARGE SCALE GENOMIC DNA]</scope>
    <source>
        <strain evidence="6 7">H72</strain>
    </source>
</reference>
<keyword evidence="2" id="KW-0805">Transcription regulation</keyword>
<comment type="caution">
    <text evidence="6">The sequence shown here is derived from an EMBL/GenBank/DDBJ whole genome shotgun (WGS) entry which is preliminary data.</text>
</comment>
<dbReference type="InterPro" id="IPR036390">
    <property type="entry name" value="WH_DNA-bd_sf"/>
</dbReference>
<dbReference type="Proteomes" id="UP000078356">
    <property type="component" value="Unassembled WGS sequence"/>
</dbReference>
<sequence length="303" mass="33438">MNFDDLRLFVTTLNEGSFTAAADKLGLSKQFVSRRTMALEESLGVRLLNRTTRRLQATELGMLLYERAVKILEDVNDTEELLSSRRTVPQGVLRVSAPMTFGTLHLSPLLPDFLSAYPQIRLELDLNDRAVDLLAEGYDMSIRIGTLADSSLIAKRLTEMQLVTCASPDYLQKAPPLLQPEDLAEHSCLLYGHGRQVEWRFQRGGKPLVLPMQGQLRANNGEVVRDAAIAGQGIAVLPTFIIGAALASGALVQVLEDFALPSAAVYAVYPQHRQSARIVQLFSDYLRDRLTVQPTHATAPRVG</sequence>
<accession>A0A178L4J6</accession>
<dbReference type="Gene3D" id="3.40.190.290">
    <property type="match status" value="1"/>
</dbReference>
<dbReference type="Pfam" id="PF00126">
    <property type="entry name" value="HTH_1"/>
    <property type="match status" value="1"/>
</dbReference>
<dbReference type="RefSeq" id="WP_064309314.1">
    <property type="nucleotide sequence ID" value="NZ_CP102428.1"/>
</dbReference>
<dbReference type="SUPFAM" id="SSF53850">
    <property type="entry name" value="Periplasmic binding protein-like II"/>
    <property type="match status" value="1"/>
</dbReference>
<dbReference type="Pfam" id="PF03466">
    <property type="entry name" value="LysR_substrate"/>
    <property type="match status" value="1"/>
</dbReference>
<dbReference type="FunFam" id="1.10.10.10:FF:000001">
    <property type="entry name" value="LysR family transcriptional regulator"/>
    <property type="match status" value="1"/>
</dbReference>
<dbReference type="EMBL" id="LWCR01000067">
    <property type="protein sequence ID" value="OAN24106.1"/>
    <property type="molecule type" value="Genomic_DNA"/>
</dbReference>
<dbReference type="InterPro" id="IPR000847">
    <property type="entry name" value="LysR_HTH_N"/>
</dbReference>
<dbReference type="CDD" id="cd08422">
    <property type="entry name" value="PBP2_CrgA_like"/>
    <property type="match status" value="1"/>
</dbReference>
<protein>
    <submittedName>
        <fullName evidence="6">LysR family transcriptional regulator</fullName>
    </submittedName>
</protein>
<dbReference type="AlphaFoldDB" id="A0A178L4J6"/>
<comment type="similarity">
    <text evidence="1">Belongs to the LysR transcriptional regulatory family.</text>
</comment>
<dbReference type="SUPFAM" id="SSF46785">
    <property type="entry name" value="Winged helix' DNA-binding domain"/>
    <property type="match status" value="1"/>
</dbReference>
<organism evidence="6 7">
    <name type="scientific">Pseudomonas oryzihabitans</name>
    <dbReference type="NCBI Taxonomy" id="47885"/>
    <lineage>
        <taxon>Bacteria</taxon>
        <taxon>Pseudomonadati</taxon>
        <taxon>Pseudomonadota</taxon>
        <taxon>Gammaproteobacteria</taxon>
        <taxon>Pseudomonadales</taxon>
        <taxon>Pseudomonadaceae</taxon>
        <taxon>Pseudomonas</taxon>
    </lineage>
</organism>
<dbReference type="InterPro" id="IPR058163">
    <property type="entry name" value="LysR-type_TF_proteobact-type"/>
</dbReference>
<evidence type="ECO:0000313" key="7">
    <source>
        <dbReference type="Proteomes" id="UP000078356"/>
    </source>
</evidence>
<dbReference type="PANTHER" id="PTHR30537">
    <property type="entry name" value="HTH-TYPE TRANSCRIPTIONAL REGULATOR"/>
    <property type="match status" value="1"/>
</dbReference>
<evidence type="ECO:0000256" key="1">
    <source>
        <dbReference type="ARBA" id="ARBA00009437"/>
    </source>
</evidence>
<evidence type="ECO:0000259" key="5">
    <source>
        <dbReference type="PROSITE" id="PS50931"/>
    </source>
</evidence>
<keyword evidence="3" id="KW-0238">DNA-binding</keyword>
<dbReference type="PROSITE" id="PS50931">
    <property type="entry name" value="HTH_LYSR"/>
    <property type="match status" value="1"/>
</dbReference>
<proteinExistence type="inferred from homology"/>
<dbReference type="InterPro" id="IPR005119">
    <property type="entry name" value="LysR_subst-bd"/>
</dbReference>
<evidence type="ECO:0000313" key="6">
    <source>
        <dbReference type="EMBL" id="OAN24106.1"/>
    </source>
</evidence>
<dbReference type="FunFam" id="3.40.190.290:FF:000001">
    <property type="entry name" value="Transcriptional regulator, LysR family"/>
    <property type="match status" value="1"/>
</dbReference>
<feature type="domain" description="HTH lysR-type" evidence="5">
    <location>
        <begin position="1"/>
        <end position="58"/>
    </location>
</feature>
<dbReference type="OrthoDB" id="9786526at2"/>
<evidence type="ECO:0000256" key="3">
    <source>
        <dbReference type="ARBA" id="ARBA00023125"/>
    </source>
</evidence>
<gene>
    <name evidence="6" type="ORF">A4V15_08685</name>
</gene>
<dbReference type="PANTHER" id="PTHR30537:SF5">
    <property type="entry name" value="HTH-TYPE TRANSCRIPTIONAL ACTIVATOR TTDR-RELATED"/>
    <property type="match status" value="1"/>
</dbReference>
<dbReference type="Gene3D" id="1.10.10.10">
    <property type="entry name" value="Winged helix-like DNA-binding domain superfamily/Winged helix DNA-binding domain"/>
    <property type="match status" value="1"/>
</dbReference>
<dbReference type="GO" id="GO:0006351">
    <property type="term" value="P:DNA-templated transcription"/>
    <property type="evidence" value="ECO:0007669"/>
    <property type="project" value="TreeGrafter"/>
</dbReference>